<dbReference type="Pfam" id="PF00069">
    <property type="entry name" value="Pkinase"/>
    <property type="match status" value="2"/>
</dbReference>
<keyword evidence="3" id="KW-0808">Transferase</keyword>
<keyword evidence="7" id="KW-0067">ATP-binding</keyword>
<gene>
    <name evidence="12" type="ORF">SEMRO_20_G013890.1</name>
</gene>
<evidence type="ECO:0000313" key="13">
    <source>
        <dbReference type="Proteomes" id="UP001153069"/>
    </source>
</evidence>
<dbReference type="PROSITE" id="PS00018">
    <property type="entry name" value="EF_HAND_1"/>
    <property type="match status" value="3"/>
</dbReference>
<evidence type="ECO:0000313" key="12">
    <source>
        <dbReference type="EMBL" id="CAB9497440.1"/>
    </source>
</evidence>
<dbReference type="SMART" id="SM00220">
    <property type="entry name" value="S_TKc"/>
    <property type="match status" value="1"/>
</dbReference>
<dbReference type="SMART" id="SM00054">
    <property type="entry name" value="EFh"/>
    <property type="match status" value="4"/>
</dbReference>
<evidence type="ECO:0000256" key="3">
    <source>
        <dbReference type="ARBA" id="ARBA00022679"/>
    </source>
</evidence>
<dbReference type="Gene3D" id="1.10.238.10">
    <property type="entry name" value="EF-hand"/>
    <property type="match status" value="2"/>
</dbReference>
<dbReference type="EMBL" id="CAICTM010000020">
    <property type="protein sequence ID" value="CAB9497440.1"/>
    <property type="molecule type" value="Genomic_DNA"/>
</dbReference>
<evidence type="ECO:0000259" key="11">
    <source>
        <dbReference type="PROSITE" id="PS50222"/>
    </source>
</evidence>
<evidence type="ECO:0000256" key="1">
    <source>
        <dbReference type="ARBA" id="ARBA00001946"/>
    </source>
</evidence>
<feature type="domain" description="EF-hand" evidence="11">
    <location>
        <begin position="525"/>
        <end position="557"/>
    </location>
</feature>
<evidence type="ECO:0000256" key="4">
    <source>
        <dbReference type="ARBA" id="ARBA00022741"/>
    </source>
</evidence>
<dbReference type="InterPro" id="IPR050205">
    <property type="entry name" value="CDPK_Ser/Thr_kinases"/>
</dbReference>
<evidence type="ECO:0000256" key="2">
    <source>
        <dbReference type="ARBA" id="ARBA00022527"/>
    </source>
</evidence>
<comment type="cofactor">
    <cofactor evidence="1">
        <name>Mg(2+)</name>
        <dbReference type="ChEBI" id="CHEBI:18420"/>
    </cofactor>
</comment>
<organism evidence="12 13">
    <name type="scientific">Seminavis robusta</name>
    <dbReference type="NCBI Taxonomy" id="568900"/>
    <lineage>
        <taxon>Eukaryota</taxon>
        <taxon>Sar</taxon>
        <taxon>Stramenopiles</taxon>
        <taxon>Ochrophyta</taxon>
        <taxon>Bacillariophyta</taxon>
        <taxon>Bacillariophyceae</taxon>
        <taxon>Bacillariophycidae</taxon>
        <taxon>Naviculales</taxon>
        <taxon>Naviculaceae</taxon>
        <taxon>Seminavis</taxon>
    </lineage>
</organism>
<name>A0A9N8H344_9STRA</name>
<dbReference type="Pfam" id="PF13499">
    <property type="entry name" value="EF-hand_7"/>
    <property type="match status" value="2"/>
</dbReference>
<dbReference type="Gene3D" id="1.10.510.10">
    <property type="entry name" value="Transferase(Phosphotransferase) domain 1"/>
    <property type="match status" value="1"/>
</dbReference>
<sequence>MDTMRGLVDSLRSSAERSTHGISGHQDEDDSGVHEVAVTVCHVNLVETKQKLKYFYDEMSKKPIPGFPNTYSIQHCATQERRAIKVLSKKRVPADFFWAEVKAYHELYHPNVLHLYETLEDKDHWYLVKDRVDLPNLYQAIPKLFSNPHEFDETQVAVVMRTLLKTLAYCHDKDVVHSNLTYENVLLDPAKKRLRTLQIVGFGYARLDREYRNYHHRSTRSSIGLGGDDDDSDDNDTSSSFRSSTSSASSSSSSSSSRHGVDKDDWFAAPETRMGDLSYFGKAGDLWSVGILCYQLLTRRHPFEDPNVWPINFRNDEWKQDHFDTAPFLKPLSSDARDFMKQLLEYDYEQRPTAQQALAHAYLTKADRVGKQFNTQQLMGALDNLETFHANNKLAKAARMYIVSNLLGSQDRSNLDAIFRYIDRNKNNVITREELLKAFSDTHNSAGKCIKTEAMLQKTFDRLDVKKTGVIEYSEFLAAAADDSVVLTRENLWATFDAFDKSQTGRITVDDLKKVFNHGRKQKVFHKRDAKRLMAQFDKNGDGELNFDEFCEIMGCD</sequence>
<dbReference type="SUPFAM" id="SSF47473">
    <property type="entry name" value="EF-hand"/>
    <property type="match status" value="1"/>
</dbReference>
<dbReference type="InterPro" id="IPR002048">
    <property type="entry name" value="EF_hand_dom"/>
</dbReference>
<evidence type="ECO:0000256" key="6">
    <source>
        <dbReference type="ARBA" id="ARBA00022837"/>
    </source>
</evidence>
<accession>A0A9N8H344</accession>
<dbReference type="AlphaFoldDB" id="A0A9N8H344"/>
<evidence type="ECO:0000256" key="9">
    <source>
        <dbReference type="SAM" id="MobiDB-lite"/>
    </source>
</evidence>
<dbReference type="Gene3D" id="3.30.200.20">
    <property type="entry name" value="Phosphorylase Kinase, domain 1"/>
    <property type="match status" value="1"/>
</dbReference>
<feature type="region of interest" description="Disordered" evidence="9">
    <location>
        <begin position="219"/>
        <end position="262"/>
    </location>
</feature>
<dbReference type="InterPro" id="IPR018247">
    <property type="entry name" value="EF_Hand_1_Ca_BS"/>
</dbReference>
<comment type="caution">
    <text evidence="12">The sequence shown here is derived from an EMBL/GenBank/DDBJ whole genome shotgun (WGS) entry which is preliminary data.</text>
</comment>
<dbReference type="PANTHER" id="PTHR24349">
    <property type="entry name" value="SERINE/THREONINE-PROTEIN KINASE"/>
    <property type="match status" value="1"/>
</dbReference>
<reference evidence="12" key="1">
    <citation type="submission" date="2020-06" db="EMBL/GenBank/DDBJ databases">
        <authorList>
            <consortium name="Plant Systems Biology data submission"/>
        </authorList>
    </citation>
    <scope>NUCLEOTIDE SEQUENCE</scope>
    <source>
        <strain evidence="12">D6</strain>
    </source>
</reference>
<evidence type="ECO:0000256" key="8">
    <source>
        <dbReference type="ARBA" id="ARBA00024334"/>
    </source>
</evidence>
<proteinExistence type="inferred from homology"/>
<feature type="compositionally biased region" description="Low complexity" evidence="9">
    <location>
        <begin position="237"/>
        <end position="257"/>
    </location>
</feature>
<keyword evidence="6" id="KW-0106">Calcium</keyword>
<dbReference type="InterPro" id="IPR011009">
    <property type="entry name" value="Kinase-like_dom_sf"/>
</dbReference>
<dbReference type="InterPro" id="IPR000719">
    <property type="entry name" value="Prot_kinase_dom"/>
</dbReference>
<dbReference type="OrthoDB" id="26525at2759"/>
<dbReference type="GO" id="GO:0004674">
    <property type="term" value="F:protein serine/threonine kinase activity"/>
    <property type="evidence" value="ECO:0007669"/>
    <property type="project" value="UniProtKB-KW"/>
</dbReference>
<dbReference type="InterPro" id="IPR011992">
    <property type="entry name" value="EF-hand-dom_pair"/>
</dbReference>
<evidence type="ECO:0000256" key="5">
    <source>
        <dbReference type="ARBA" id="ARBA00022777"/>
    </source>
</evidence>
<dbReference type="PROSITE" id="PS50222">
    <property type="entry name" value="EF_HAND_2"/>
    <property type="match status" value="4"/>
</dbReference>
<keyword evidence="4" id="KW-0547">Nucleotide-binding</keyword>
<feature type="domain" description="Protein kinase" evidence="10">
    <location>
        <begin position="56"/>
        <end position="363"/>
    </location>
</feature>
<evidence type="ECO:0000259" key="10">
    <source>
        <dbReference type="PROSITE" id="PS50011"/>
    </source>
</evidence>
<keyword evidence="2" id="KW-0723">Serine/threonine-protein kinase</keyword>
<dbReference type="PROSITE" id="PS50011">
    <property type="entry name" value="PROTEIN_KINASE_DOM"/>
    <property type="match status" value="1"/>
</dbReference>
<feature type="domain" description="EF-hand" evidence="11">
    <location>
        <begin position="487"/>
        <end position="522"/>
    </location>
</feature>
<dbReference type="GO" id="GO:0005509">
    <property type="term" value="F:calcium ion binding"/>
    <property type="evidence" value="ECO:0007669"/>
    <property type="project" value="InterPro"/>
</dbReference>
<evidence type="ECO:0000256" key="7">
    <source>
        <dbReference type="ARBA" id="ARBA00022840"/>
    </source>
</evidence>
<dbReference type="SUPFAM" id="SSF56112">
    <property type="entry name" value="Protein kinase-like (PK-like)"/>
    <property type="match status" value="1"/>
</dbReference>
<dbReference type="GO" id="GO:0005524">
    <property type="term" value="F:ATP binding"/>
    <property type="evidence" value="ECO:0007669"/>
    <property type="project" value="UniProtKB-KW"/>
</dbReference>
<dbReference type="CDD" id="cd00051">
    <property type="entry name" value="EFh"/>
    <property type="match status" value="2"/>
</dbReference>
<keyword evidence="5 12" id="KW-0418">Kinase</keyword>
<dbReference type="Proteomes" id="UP001153069">
    <property type="component" value="Unassembled WGS sequence"/>
</dbReference>
<protein>
    <submittedName>
        <fullName evidence="12">Calcium-dependent protein kinase</fullName>
    </submittedName>
</protein>
<feature type="compositionally biased region" description="Acidic residues" evidence="9">
    <location>
        <begin position="227"/>
        <end position="236"/>
    </location>
</feature>
<feature type="domain" description="EF-hand" evidence="11">
    <location>
        <begin position="410"/>
        <end position="445"/>
    </location>
</feature>
<comment type="similarity">
    <text evidence="8">Belongs to the protein kinase superfamily. Ser/Thr protein kinase family. CDPK subfamily.</text>
</comment>
<feature type="domain" description="EF-hand" evidence="11">
    <location>
        <begin position="451"/>
        <end position="486"/>
    </location>
</feature>
<keyword evidence="13" id="KW-1185">Reference proteome</keyword>
<feature type="region of interest" description="Disordered" evidence="9">
    <location>
        <begin position="1"/>
        <end position="30"/>
    </location>
</feature>